<proteinExistence type="predicted"/>
<name>A0A0U2W6V6_9BACL</name>
<dbReference type="STRING" id="162209.IJ22_18000"/>
<gene>
    <name evidence="1" type="ORF">IJ22_18000</name>
</gene>
<accession>A0A0U2W6V6</accession>
<organism evidence="1 2">
    <name type="scientific">Paenibacillus naphthalenovorans</name>
    <dbReference type="NCBI Taxonomy" id="162209"/>
    <lineage>
        <taxon>Bacteria</taxon>
        <taxon>Bacillati</taxon>
        <taxon>Bacillota</taxon>
        <taxon>Bacilli</taxon>
        <taxon>Bacillales</taxon>
        <taxon>Paenibacillaceae</taxon>
        <taxon>Paenibacillus</taxon>
    </lineage>
</organism>
<evidence type="ECO:0000313" key="2">
    <source>
        <dbReference type="Proteomes" id="UP000061660"/>
    </source>
</evidence>
<keyword evidence="2" id="KW-1185">Reference proteome</keyword>
<reference evidence="2" key="1">
    <citation type="submission" date="2015-12" db="EMBL/GenBank/DDBJ databases">
        <title>Complete genome sequences of two moderately thermophilic Paenibacillus species.</title>
        <authorList>
            <person name="Butler R.III."/>
            <person name="Wang J."/>
            <person name="Stark B.C."/>
            <person name="Pombert J.-F."/>
        </authorList>
    </citation>
    <scope>NUCLEOTIDE SEQUENCE [LARGE SCALE GENOMIC DNA]</scope>
    <source>
        <strain evidence="2">32O-Y</strain>
    </source>
</reference>
<dbReference type="EMBL" id="CP013652">
    <property type="protein sequence ID" value="ALS22174.1"/>
    <property type="molecule type" value="Genomic_DNA"/>
</dbReference>
<dbReference type="KEGG" id="pnp:IJ22_18000"/>
<evidence type="ECO:0000313" key="1">
    <source>
        <dbReference type="EMBL" id="ALS22174.1"/>
    </source>
</evidence>
<dbReference type="Proteomes" id="UP000061660">
    <property type="component" value="Chromosome"/>
</dbReference>
<protein>
    <submittedName>
        <fullName evidence="1">Uncharacterized protein</fullName>
    </submittedName>
</protein>
<sequence length="77" mass="9324">MKFIFMGWEVVYIKTIYIKATYKSGRVHYFTINNFDNFRSAMNHMLKCKWNIFDHFVINIDEVETFEETTADKQIIS</sequence>
<reference evidence="1 2" key="2">
    <citation type="journal article" date="2016" name="Genome Announc.">
        <title>Complete Genome Sequences of Two Interactive Moderate Thermophiles, Paenibacillus napthalenovorans 32O-Y and Paenibacillus sp. 32O-W.</title>
        <authorList>
            <person name="Butler R.R.III."/>
            <person name="Wang J."/>
            <person name="Stark B.C."/>
            <person name="Pombert J.F."/>
        </authorList>
    </citation>
    <scope>NUCLEOTIDE SEQUENCE [LARGE SCALE GENOMIC DNA]</scope>
    <source>
        <strain evidence="1 2">32O-Y</strain>
    </source>
</reference>
<dbReference type="PATRIC" id="fig|162209.4.peg.1908"/>
<dbReference type="AlphaFoldDB" id="A0A0U2W6V6"/>